<feature type="compositionally biased region" description="Polar residues" evidence="1">
    <location>
        <begin position="362"/>
        <end position="372"/>
    </location>
</feature>
<evidence type="ECO:0000256" key="1">
    <source>
        <dbReference type="SAM" id="MobiDB-lite"/>
    </source>
</evidence>
<sequence>MTNATAQNGSKLVTLPYIRNTAEMTVRLLRQHNTTVVYKPANTLRRTLSKPKAKLDPMMKNNVTYMRHTGRKLSTRLHEHKLATKKTRSIFSHLRAHRSERTRLRLERRSHIGSSKNEESARNGSMVLHRRSYQQVYRNRPYLSTTKRKIIPEPRSPALHMQPDEELVKEAGDDSDRHINWFGGGAQSISQSTKLTSGRKDASPNNGENRVVQPANHSRESHTTKQRKSASQNGVCLMQVTSLSEQAVLLQFSFARNTTSHSKGQTSVRNNDSFCVASSLAARHWVQTAFMNAFNAHSSCFCFLDGLFESCILLETKLQASPCSQVARIIQPLPLGNVLQENPNNRCLTPHTFESAAKGSDPKQNPTSSQSHGMMRCDPYCFMNQKRGLYAQRTCESCQFFDRRFRSIGQICKYFRDYGRFYWIKGSSTSRADQYRAAEMQPGTSTIKIRTEWTNKTSEGSSVHRANMGSLTRVATRASNRKIDDIYYYIRCQTSGNHQNGLLRNQRNTDKLQVPSMIFTNARLLLGKVNDVAELLVQTEHQLTDVLRLQES</sequence>
<dbReference type="AlphaFoldDB" id="G7Y626"/>
<proteinExistence type="predicted"/>
<feature type="compositionally biased region" description="Basic and acidic residues" evidence="1">
    <location>
        <begin position="168"/>
        <end position="179"/>
    </location>
</feature>
<gene>
    <name evidence="2" type="ORF">CLF_101576</name>
</gene>
<reference key="2">
    <citation type="submission" date="2011-10" db="EMBL/GenBank/DDBJ databases">
        <title>The genome and transcriptome sequence of Clonorchis sinensis provide insights into the carcinogenic liver fluke.</title>
        <authorList>
            <person name="Wang X."/>
            <person name="Huang Y."/>
            <person name="Chen W."/>
            <person name="Liu H."/>
            <person name="Guo L."/>
            <person name="Chen Y."/>
            <person name="Luo F."/>
            <person name="Zhou W."/>
            <person name="Sun J."/>
            <person name="Mao Q."/>
            <person name="Liang P."/>
            <person name="Zhou C."/>
            <person name="Tian Y."/>
            <person name="Men J."/>
            <person name="Lv X."/>
            <person name="Huang L."/>
            <person name="Zhou J."/>
            <person name="Hu Y."/>
            <person name="Li R."/>
            <person name="Zhang F."/>
            <person name="Lei H."/>
            <person name="Li X."/>
            <person name="Hu X."/>
            <person name="Liang C."/>
            <person name="Xu J."/>
            <person name="Wu Z."/>
            <person name="Yu X."/>
        </authorList>
    </citation>
    <scope>NUCLEOTIDE SEQUENCE</scope>
    <source>
        <strain>Henan</strain>
    </source>
</reference>
<name>G7Y626_CLOSI</name>
<organism evidence="2 3">
    <name type="scientific">Clonorchis sinensis</name>
    <name type="common">Chinese liver fluke</name>
    <dbReference type="NCBI Taxonomy" id="79923"/>
    <lineage>
        <taxon>Eukaryota</taxon>
        <taxon>Metazoa</taxon>
        <taxon>Spiralia</taxon>
        <taxon>Lophotrochozoa</taxon>
        <taxon>Platyhelminthes</taxon>
        <taxon>Trematoda</taxon>
        <taxon>Digenea</taxon>
        <taxon>Opisthorchiida</taxon>
        <taxon>Opisthorchiata</taxon>
        <taxon>Opisthorchiidae</taxon>
        <taxon>Clonorchis</taxon>
    </lineage>
</organism>
<feature type="compositionally biased region" description="Polar residues" evidence="1">
    <location>
        <begin position="187"/>
        <end position="196"/>
    </location>
</feature>
<evidence type="ECO:0000313" key="3">
    <source>
        <dbReference type="Proteomes" id="UP000008909"/>
    </source>
</evidence>
<feature type="region of interest" description="Disordered" evidence="1">
    <location>
        <begin position="350"/>
        <end position="372"/>
    </location>
</feature>
<protein>
    <submittedName>
        <fullName evidence="2">Uncharacterized protein</fullName>
    </submittedName>
</protein>
<dbReference type="EMBL" id="DF142887">
    <property type="protein sequence ID" value="GAA48412.1"/>
    <property type="molecule type" value="Genomic_DNA"/>
</dbReference>
<reference evidence="2" key="1">
    <citation type="journal article" date="2011" name="Genome Biol.">
        <title>The draft genome of the carcinogenic human liver fluke Clonorchis sinensis.</title>
        <authorList>
            <person name="Wang X."/>
            <person name="Chen W."/>
            <person name="Huang Y."/>
            <person name="Sun J."/>
            <person name="Men J."/>
            <person name="Liu H."/>
            <person name="Luo F."/>
            <person name="Guo L."/>
            <person name="Lv X."/>
            <person name="Deng C."/>
            <person name="Zhou C."/>
            <person name="Fan Y."/>
            <person name="Li X."/>
            <person name="Huang L."/>
            <person name="Hu Y."/>
            <person name="Liang C."/>
            <person name="Hu X."/>
            <person name="Xu J."/>
            <person name="Yu X."/>
        </authorList>
    </citation>
    <scope>NUCLEOTIDE SEQUENCE [LARGE SCALE GENOMIC DNA]</scope>
    <source>
        <strain evidence="2">Henan</strain>
    </source>
</reference>
<feature type="region of interest" description="Disordered" evidence="1">
    <location>
        <begin position="168"/>
        <end position="231"/>
    </location>
</feature>
<dbReference type="Proteomes" id="UP000008909">
    <property type="component" value="Unassembled WGS sequence"/>
</dbReference>
<keyword evidence="3" id="KW-1185">Reference proteome</keyword>
<accession>G7Y626</accession>
<evidence type="ECO:0000313" key="2">
    <source>
        <dbReference type="EMBL" id="GAA48412.1"/>
    </source>
</evidence>